<dbReference type="EMBL" id="CAEZWL010000022">
    <property type="protein sequence ID" value="CAB4656799.1"/>
    <property type="molecule type" value="Genomic_DNA"/>
</dbReference>
<dbReference type="GO" id="GO:0005829">
    <property type="term" value="C:cytosol"/>
    <property type="evidence" value="ECO:0007669"/>
    <property type="project" value="TreeGrafter"/>
</dbReference>
<dbReference type="InterPro" id="IPR000821">
    <property type="entry name" value="Ala_racemase"/>
</dbReference>
<evidence type="ECO:0000256" key="3">
    <source>
        <dbReference type="ARBA" id="ARBA00023235"/>
    </source>
</evidence>
<dbReference type="SUPFAM" id="SSF50621">
    <property type="entry name" value="Alanine racemase C-terminal domain-like"/>
    <property type="match status" value="1"/>
</dbReference>
<dbReference type="GO" id="GO:0030170">
    <property type="term" value="F:pyridoxal phosphate binding"/>
    <property type="evidence" value="ECO:0007669"/>
    <property type="project" value="TreeGrafter"/>
</dbReference>
<name>A0A6J6L8N3_9ZZZZ</name>
<dbReference type="InterPro" id="IPR029066">
    <property type="entry name" value="PLP-binding_barrel"/>
</dbReference>
<accession>A0A6J6L8N3</accession>
<organism evidence="5">
    <name type="scientific">freshwater metagenome</name>
    <dbReference type="NCBI Taxonomy" id="449393"/>
    <lineage>
        <taxon>unclassified sequences</taxon>
        <taxon>metagenomes</taxon>
        <taxon>ecological metagenomes</taxon>
    </lineage>
</organism>
<dbReference type="NCBIfam" id="TIGR00492">
    <property type="entry name" value="alr"/>
    <property type="match status" value="1"/>
</dbReference>
<dbReference type="PANTHER" id="PTHR30511">
    <property type="entry name" value="ALANINE RACEMASE"/>
    <property type="match status" value="1"/>
</dbReference>
<dbReference type="InterPro" id="IPR001608">
    <property type="entry name" value="Ala_racemase_N"/>
</dbReference>
<dbReference type="InterPro" id="IPR009006">
    <property type="entry name" value="Ala_racemase/Decarboxylase_C"/>
</dbReference>
<proteinExistence type="inferred from homology"/>
<feature type="domain" description="Alanine racemase C-terminal" evidence="4">
    <location>
        <begin position="240"/>
        <end position="367"/>
    </location>
</feature>
<gene>
    <name evidence="5" type="ORF">UFOPK2243_00861</name>
</gene>
<dbReference type="GO" id="GO:0009252">
    <property type="term" value="P:peptidoglycan biosynthetic process"/>
    <property type="evidence" value="ECO:0007669"/>
    <property type="project" value="TreeGrafter"/>
</dbReference>
<evidence type="ECO:0000256" key="2">
    <source>
        <dbReference type="ARBA" id="ARBA00022898"/>
    </source>
</evidence>
<evidence type="ECO:0000256" key="1">
    <source>
        <dbReference type="ARBA" id="ARBA00001933"/>
    </source>
</evidence>
<dbReference type="Pfam" id="PF00842">
    <property type="entry name" value="Ala_racemase_C"/>
    <property type="match status" value="1"/>
</dbReference>
<dbReference type="AlphaFoldDB" id="A0A6J6L8N3"/>
<dbReference type="GO" id="GO:0030632">
    <property type="term" value="P:D-alanine biosynthetic process"/>
    <property type="evidence" value="ECO:0007669"/>
    <property type="project" value="TreeGrafter"/>
</dbReference>
<sequence>MTTFNRAEARIDLDRITANVAYLKNIAGVDLMAVVKADAYGHGLVPVARAALAGGATSLGVALLEEAITLRGAGITAPILAWLVPPGSDYKSAIDRDIDLAAPSLVALKEISSAVVNRRARVHLEVDTGMTRGGFLSEWDSLEASHLAGIEVVGIFSHFARADEPDQEQNVEQRDRFAAMSKKLEALGLSHVPQHLSNSAATLKDPASRFNMVRTGIAIYGLTPDVKTLGSSHSLGLKAAMSLHAKLHLVKNVPANSPVGYGATAITERYTKLGIVAMGYADGIPRIAQGAGIFVHGKRAPIIGRVSMDQFVVDLGPDSAAISGDWVEIFGDGIAGGYTAEDWGNASGSINYEIVTRIGPRVPRIYRSQTLDRE</sequence>
<keyword evidence="3" id="KW-0413">Isomerase</keyword>
<protein>
    <submittedName>
        <fullName evidence="5">Unannotated protein</fullName>
    </submittedName>
</protein>
<dbReference type="SMART" id="SM01005">
    <property type="entry name" value="Ala_racemase_C"/>
    <property type="match status" value="1"/>
</dbReference>
<comment type="cofactor">
    <cofactor evidence="1">
        <name>pyridoxal 5'-phosphate</name>
        <dbReference type="ChEBI" id="CHEBI:597326"/>
    </cofactor>
</comment>
<dbReference type="Pfam" id="PF01168">
    <property type="entry name" value="Ala_racemase_N"/>
    <property type="match status" value="1"/>
</dbReference>
<dbReference type="InterPro" id="IPR011079">
    <property type="entry name" value="Ala_racemase_C"/>
</dbReference>
<dbReference type="GO" id="GO:0008784">
    <property type="term" value="F:alanine racemase activity"/>
    <property type="evidence" value="ECO:0007669"/>
    <property type="project" value="InterPro"/>
</dbReference>
<keyword evidence="2" id="KW-0663">Pyridoxal phosphate</keyword>
<dbReference type="SUPFAM" id="SSF51419">
    <property type="entry name" value="PLP-binding barrel"/>
    <property type="match status" value="1"/>
</dbReference>
<dbReference type="PROSITE" id="PS00395">
    <property type="entry name" value="ALANINE_RACEMASE"/>
    <property type="match status" value="1"/>
</dbReference>
<dbReference type="FunFam" id="3.20.20.10:FF:000002">
    <property type="entry name" value="Alanine racemase"/>
    <property type="match status" value="1"/>
</dbReference>
<dbReference type="Gene3D" id="2.40.37.10">
    <property type="entry name" value="Lyase, Ornithine Decarboxylase, Chain A, domain 1"/>
    <property type="match status" value="1"/>
</dbReference>
<dbReference type="PRINTS" id="PR00992">
    <property type="entry name" value="ALARACEMASE"/>
</dbReference>
<reference evidence="5" key="1">
    <citation type="submission" date="2020-05" db="EMBL/GenBank/DDBJ databases">
        <authorList>
            <person name="Chiriac C."/>
            <person name="Salcher M."/>
            <person name="Ghai R."/>
            <person name="Kavagutti S V."/>
        </authorList>
    </citation>
    <scope>NUCLEOTIDE SEQUENCE</scope>
</reference>
<evidence type="ECO:0000313" key="5">
    <source>
        <dbReference type="EMBL" id="CAB4656799.1"/>
    </source>
</evidence>
<dbReference type="InterPro" id="IPR020622">
    <property type="entry name" value="Ala_racemase_pyridoxalP-BS"/>
</dbReference>
<evidence type="ECO:0000259" key="4">
    <source>
        <dbReference type="SMART" id="SM01005"/>
    </source>
</evidence>
<dbReference type="CDD" id="cd00430">
    <property type="entry name" value="PLPDE_III_AR"/>
    <property type="match status" value="1"/>
</dbReference>
<dbReference type="HAMAP" id="MF_01201">
    <property type="entry name" value="Ala_racemase"/>
    <property type="match status" value="1"/>
</dbReference>
<dbReference type="Gene3D" id="3.20.20.10">
    <property type="entry name" value="Alanine racemase"/>
    <property type="match status" value="1"/>
</dbReference>
<dbReference type="PANTHER" id="PTHR30511:SF0">
    <property type="entry name" value="ALANINE RACEMASE, CATABOLIC-RELATED"/>
    <property type="match status" value="1"/>
</dbReference>